<evidence type="ECO:0000313" key="2">
    <source>
        <dbReference type="EMBL" id="NHO66216.1"/>
    </source>
</evidence>
<gene>
    <name evidence="2" type="ORF">G8770_11740</name>
</gene>
<dbReference type="PANTHER" id="PTHR13369">
    <property type="match status" value="1"/>
</dbReference>
<dbReference type="InterPro" id="IPR029063">
    <property type="entry name" value="SAM-dependent_MTases_sf"/>
</dbReference>
<comment type="caution">
    <text evidence="2">The sequence shown here is derived from an EMBL/GenBank/DDBJ whole genome shotgun (WGS) entry which is preliminary data.</text>
</comment>
<proteinExistence type="predicted"/>
<accession>A0A9E5MHP8</accession>
<organism evidence="2 3">
    <name type="scientific">Pseudomaricurvus hydrocarbonicus</name>
    <dbReference type="NCBI Taxonomy" id="1470433"/>
    <lineage>
        <taxon>Bacteria</taxon>
        <taxon>Pseudomonadati</taxon>
        <taxon>Pseudomonadota</taxon>
        <taxon>Gammaproteobacteria</taxon>
        <taxon>Cellvibrionales</taxon>
        <taxon>Cellvibrionaceae</taxon>
        <taxon>Pseudomaricurvus</taxon>
    </lineage>
</organism>
<keyword evidence="2" id="KW-0808">Transferase</keyword>
<dbReference type="Proteomes" id="UP000787472">
    <property type="component" value="Unassembled WGS sequence"/>
</dbReference>
<dbReference type="InterPro" id="IPR025714">
    <property type="entry name" value="Methyltranfer_dom"/>
</dbReference>
<dbReference type="EMBL" id="JAAONZ010000008">
    <property type="protein sequence ID" value="NHO66216.1"/>
    <property type="molecule type" value="Genomic_DNA"/>
</dbReference>
<dbReference type="SUPFAM" id="SSF53335">
    <property type="entry name" value="S-adenosyl-L-methionine-dependent methyltransferases"/>
    <property type="match status" value="1"/>
</dbReference>
<keyword evidence="2" id="KW-0489">Methyltransferase</keyword>
<sequence length="398" mass="45040">MLELPSYQAWFAELDALLVAHRPWWQFRPFHQQSMPWEASHPELARALLALTDDQLRALDAAPEVLATWLQPWISGGKRLLELCQLPASPQRGLEIPQRLEVSVPGRKWQQACHFVAARPASARPLLEWCSGKGHLGRLLASVDGCAVTSFEWQQSLCDAGTLLAQRLGIGQTFACGDAFAPQSGQWLARDGQAVALHACGDLHVTLMQHWVAQRGHSLTVSPCCYHLIRTPQYQPLSSSAQASELQLERSDLSLPLQETVTAGEGDRRRREQELLWRLSFDEWQRELRGVDRYLPAPALPRRYLSGTFTEFCKAVMAHHQLDWPGGAVADHWLQRGQQRLALVTRMELIAHLFRRPLEIWLALDRVLFLQDSGATVTLSEFCERALTPRNLMIHAER</sequence>
<reference evidence="2" key="1">
    <citation type="submission" date="2020-03" db="EMBL/GenBank/DDBJ databases">
        <authorList>
            <person name="Guo F."/>
        </authorList>
    </citation>
    <scope>NUCLEOTIDE SEQUENCE</scope>
    <source>
        <strain evidence="2">JCM 30134</strain>
    </source>
</reference>
<dbReference type="GO" id="GO:0008168">
    <property type="term" value="F:methyltransferase activity"/>
    <property type="evidence" value="ECO:0007669"/>
    <property type="project" value="UniProtKB-KW"/>
</dbReference>
<keyword evidence="3" id="KW-1185">Reference proteome</keyword>
<dbReference type="AlphaFoldDB" id="A0A9E5MHP8"/>
<evidence type="ECO:0000259" key="1">
    <source>
        <dbReference type="Pfam" id="PF13679"/>
    </source>
</evidence>
<dbReference type="GO" id="GO:0032259">
    <property type="term" value="P:methylation"/>
    <property type="evidence" value="ECO:0007669"/>
    <property type="project" value="UniProtKB-KW"/>
</dbReference>
<evidence type="ECO:0000313" key="3">
    <source>
        <dbReference type="Proteomes" id="UP000787472"/>
    </source>
</evidence>
<dbReference type="Pfam" id="PF13679">
    <property type="entry name" value="Methyltransf_32"/>
    <property type="match status" value="1"/>
</dbReference>
<feature type="domain" description="Methyltransferase" evidence="1">
    <location>
        <begin position="121"/>
        <end position="231"/>
    </location>
</feature>
<dbReference type="PANTHER" id="PTHR13369:SF0">
    <property type="entry name" value="GLUTATHIONE S-TRANSFERASE C-TERMINAL DOMAIN-CONTAINING PROTEIN"/>
    <property type="match status" value="1"/>
</dbReference>
<protein>
    <submittedName>
        <fullName evidence="2">Methyltransferase</fullName>
    </submittedName>
</protein>
<name>A0A9E5MHP8_9GAMM</name>
<dbReference type="RefSeq" id="WP_167186649.1">
    <property type="nucleotide sequence ID" value="NZ_JAAONZ010000008.1"/>
</dbReference>